<dbReference type="Proteomes" id="UP001139311">
    <property type="component" value="Unassembled WGS sequence"/>
</dbReference>
<evidence type="ECO:0000313" key="2">
    <source>
        <dbReference type="Proteomes" id="UP001139311"/>
    </source>
</evidence>
<dbReference type="InterPro" id="IPR011008">
    <property type="entry name" value="Dimeric_a/b-barrel"/>
</dbReference>
<keyword evidence="2" id="KW-1185">Reference proteome</keyword>
<accession>A0A9X1IAL3</accession>
<dbReference type="AlphaFoldDB" id="A0A9X1IAL3"/>
<evidence type="ECO:0008006" key="3">
    <source>
        <dbReference type="Google" id="ProtNLM"/>
    </source>
</evidence>
<dbReference type="RefSeq" id="WP_226605740.1">
    <property type="nucleotide sequence ID" value="NZ_JAJAQI010000006.1"/>
</dbReference>
<dbReference type="SUPFAM" id="SSF54909">
    <property type="entry name" value="Dimeric alpha+beta barrel"/>
    <property type="match status" value="1"/>
</dbReference>
<protein>
    <recommendedName>
        <fullName evidence="3">DUF4286 family protein</fullName>
    </recommendedName>
</protein>
<proteinExistence type="predicted"/>
<reference evidence="1" key="1">
    <citation type="submission" date="2021-10" db="EMBL/GenBank/DDBJ databases">
        <title>Roseicella aerolatum sp. nov., isolated from aerosols of e-waste dismantling site.</title>
        <authorList>
            <person name="Qin T."/>
        </authorList>
    </citation>
    <scope>NUCLEOTIDE SEQUENCE</scope>
    <source>
        <strain evidence="1">GB24</strain>
    </source>
</reference>
<organism evidence="1 2">
    <name type="scientific">Roseicella aerolata</name>
    <dbReference type="NCBI Taxonomy" id="2883479"/>
    <lineage>
        <taxon>Bacteria</taxon>
        <taxon>Pseudomonadati</taxon>
        <taxon>Pseudomonadota</taxon>
        <taxon>Alphaproteobacteria</taxon>
        <taxon>Acetobacterales</taxon>
        <taxon>Roseomonadaceae</taxon>
        <taxon>Roseicella</taxon>
    </lineage>
</organism>
<dbReference type="EMBL" id="JAJAQI010000006">
    <property type="protein sequence ID" value="MCB4821265.1"/>
    <property type="molecule type" value="Genomic_DNA"/>
</dbReference>
<name>A0A9X1IAL3_9PROT</name>
<gene>
    <name evidence="1" type="ORF">LHA35_05915</name>
</gene>
<evidence type="ECO:0000313" key="1">
    <source>
        <dbReference type="EMBL" id="MCB4821265.1"/>
    </source>
</evidence>
<sequence length="107" mass="12212">MAKAYLMVRAVVAEAADRPRFDRWYEAEHLPDAARAFETKRAWRCWSRTDPSVHIAFYEFADAARAEAVLASPALKDLVAEFDRVWENRVIRTRDLLEVAGEFPAGG</sequence>
<comment type="caution">
    <text evidence="1">The sequence shown here is derived from an EMBL/GenBank/DDBJ whole genome shotgun (WGS) entry which is preliminary data.</text>
</comment>